<dbReference type="eggNOG" id="ENOG502TK42">
    <property type="taxonomic scope" value="Eukaryota"/>
</dbReference>
<keyword evidence="2" id="KW-1185">Reference proteome</keyword>
<organism evidence="2 3">
    <name type="scientific">Caenorhabditis tropicalis</name>
    <dbReference type="NCBI Taxonomy" id="1561998"/>
    <lineage>
        <taxon>Eukaryota</taxon>
        <taxon>Metazoa</taxon>
        <taxon>Ecdysozoa</taxon>
        <taxon>Nematoda</taxon>
        <taxon>Chromadorea</taxon>
        <taxon>Rhabditida</taxon>
        <taxon>Rhabditina</taxon>
        <taxon>Rhabditomorpha</taxon>
        <taxon>Rhabditoidea</taxon>
        <taxon>Rhabditidae</taxon>
        <taxon>Peloderinae</taxon>
        <taxon>Caenorhabditis</taxon>
    </lineage>
</organism>
<evidence type="ECO:0000259" key="1">
    <source>
        <dbReference type="PROSITE" id="PS50181"/>
    </source>
</evidence>
<dbReference type="InterPro" id="IPR001810">
    <property type="entry name" value="F-box_dom"/>
</dbReference>
<dbReference type="PANTHER" id="PTHR21503:SF8">
    <property type="entry name" value="F-BOX ASSOCIATED DOMAIN-CONTAINING PROTEIN-RELATED"/>
    <property type="match status" value="1"/>
</dbReference>
<evidence type="ECO:0000313" key="2">
    <source>
        <dbReference type="Proteomes" id="UP000095282"/>
    </source>
</evidence>
<dbReference type="AlphaFoldDB" id="A0A1I7V1B4"/>
<dbReference type="PANTHER" id="PTHR21503">
    <property type="entry name" value="F-BOX-CONTAINING HYPOTHETICAL PROTEIN C.ELEGANS"/>
    <property type="match status" value="1"/>
</dbReference>
<dbReference type="Proteomes" id="UP000095282">
    <property type="component" value="Unplaced"/>
</dbReference>
<accession>A0A1I7V1B4</accession>
<proteinExistence type="predicted"/>
<dbReference type="PROSITE" id="PS50181">
    <property type="entry name" value="FBOX"/>
    <property type="match status" value="1"/>
</dbReference>
<evidence type="ECO:0000313" key="3">
    <source>
        <dbReference type="WBParaSite" id="Csp11.Scaffold630.g21413.t1"/>
    </source>
</evidence>
<feature type="domain" description="F-box" evidence="1">
    <location>
        <begin position="1"/>
        <end position="57"/>
    </location>
</feature>
<dbReference type="Pfam" id="PF07735">
    <property type="entry name" value="FBA_2"/>
    <property type="match status" value="1"/>
</dbReference>
<dbReference type="InterPro" id="IPR012885">
    <property type="entry name" value="F-box_Sdz-33"/>
</dbReference>
<dbReference type="WBParaSite" id="Csp11.Scaffold630.g21413.t1">
    <property type="protein sequence ID" value="Csp11.Scaffold630.g21413.t1"/>
    <property type="gene ID" value="Csp11.Scaffold630.g21413"/>
</dbReference>
<sequence length="341" mass="40985">MFRFLQLPLLCIQEVTDQWDVLEIYNFSLLSKRAKKVAKRNKMGNLTLDFDFRFRSLTFRKNGEAYPELVFEENRFQRRWGIRSFSDVPSFLEATQHFLDVFKCHFEYVRFELKDTLYRETPILLNNWLNGLKTDIKKVVIDSTTQRMFELFMNGFNRNIEDLSVYGDLNSESVTRSNFEIKHSFNSNSSFIKLDLLLNIDTKIIELGHTNLEAKEMNKFLRSWQEGKTNHKLKLFKFTFYIREDMKEVLKDCGAEIMDPRTTKLKSWTLDQGYIWRYGGIHIRRNDGRLAVIQTDQYEYSTEHEDTDPRQLQRYLKALEIWNSEDTSDLWEEREFTVYIF</sequence>
<reference evidence="3" key="1">
    <citation type="submission" date="2016-11" db="UniProtKB">
        <authorList>
            <consortium name="WormBaseParasite"/>
        </authorList>
    </citation>
    <scope>IDENTIFICATION</scope>
</reference>
<protein>
    <submittedName>
        <fullName evidence="3">F-box domain-containing protein</fullName>
    </submittedName>
</protein>
<name>A0A1I7V1B4_9PELO</name>